<comment type="similarity">
    <text evidence="1">Belongs to the GHMP kinase family. GalK subfamily.</text>
</comment>
<dbReference type="InterPro" id="IPR019539">
    <property type="entry name" value="GalKase_N"/>
</dbReference>
<evidence type="ECO:0000313" key="11">
    <source>
        <dbReference type="EMBL" id="MCV9389404.1"/>
    </source>
</evidence>
<evidence type="ECO:0000259" key="10">
    <source>
        <dbReference type="Pfam" id="PF10509"/>
    </source>
</evidence>
<dbReference type="RefSeq" id="WP_264140324.1">
    <property type="nucleotide sequence ID" value="NZ_JAOYOD010000001.1"/>
</dbReference>
<proteinExistence type="inferred from homology"/>
<sequence>MEATIEKKEALLASYKEFFSEEPIVVKSPGRINLIGEHTDYNEGFVMPAAIDKGAYVSIAKSGSDQCKLIALDIDESYEFSIHDTLAPVEQGWVNYFLGVIDQYNKKGLKLEGFHMVFTSDVPLGAGLSSSAALECSFGYALSQLFGHEVSLIDVALMGQQAEHNFAGVKCGIMDQYASCLGRANHAVLLDCRSLEHQYIPCELGEYQLVLFDTAVKHNLASSEYNVRREQCERGVAALQTHFSGIHSLRDANLEQLNQVKDELDAKVYDRCAYVIEEYIRTLKAAEALRHGDIHELGELMFATHEGLSKKYEVSCKELDILYDIAQENENIIGARMMGGGFGGCTINLIKSSEVEKTIEVVVEKYKALTDVDLKYYLVAPGDGATKL</sequence>
<keyword evidence="3" id="KW-0547">Nucleotide-binding</keyword>
<protein>
    <recommendedName>
        <fullName evidence="7">Galactokinase</fullName>
        <ecNumber evidence="7">2.7.1.6</ecNumber>
    </recommendedName>
</protein>
<dbReference type="InterPro" id="IPR013750">
    <property type="entry name" value="GHMP_kinase_C_dom"/>
</dbReference>
<dbReference type="InterPro" id="IPR006204">
    <property type="entry name" value="GHMP_kinase_N_dom"/>
</dbReference>
<dbReference type="PRINTS" id="PR00959">
    <property type="entry name" value="MEVGALKINASE"/>
</dbReference>
<dbReference type="InterPro" id="IPR014721">
    <property type="entry name" value="Ribsml_uS5_D2-typ_fold_subgr"/>
</dbReference>
<evidence type="ECO:0000259" key="8">
    <source>
        <dbReference type="Pfam" id="PF00288"/>
    </source>
</evidence>
<keyword evidence="6" id="KW-0299">Galactose metabolism</keyword>
<evidence type="ECO:0000256" key="7">
    <source>
        <dbReference type="NCBIfam" id="TIGR00131"/>
    </source>
</evidence>
<keyword evidence="6" id="KW-0119">Carbohydrate metabolism</keyword>
<dbReference type="PRINTS" id="PR00473">
    <property type="entry name" value="GALCTOKINASE"/>
</dbReference>
<dbReference type="EC" id="2.7.1.6" evidence="7"/>
<reference evidence="11 12" key="1">
    <citation type="submission" date="2022-10" db="EMBL/GenBank/DDBJ databases">
        <title>Comparative genomics and taxonomic characterization of three novel marine species of genus Reichenbachiella exhibiting antioxidant and polysaccharide degradation activities.</title>
        <authorList>
            <person name="Muhammad N."/>
            <person name="Lee Y.-J."/>
            <person name="Ko J."/>
            <person name="Kim S.-G."/>
        </authorList>
    </citation>
    <scope>NUCLEOTIDE SEQUENCE [LARGE SCALE GENOMIC DNA]</scope>
    <source>
        <strain evidence="11 12">ABR2-5</strain>
    </source>
</reference>
<dbReference type="InterPro" id="IPR036554">
    <property type="entry name" value="GHMP_kinase_C_sf"/>
</dbReference>
<keyword evidence="12" id="KW-1185">Reference proteome</keyword>
<evidence type="ECO:0000256" key="3">
    <source>
        <dbReference type="ARBA" id="ARBA00022741"/>
    </source>
</evidence>
<dbReference type="PROSITE" id="PS00627">
    <property type="entry name" value="GHMP_KINASES_ATP"/>
    <property type="match status" value="1"/>
</dbReference>
<gene>
    <name evidence="11" type="primary">galK</name>
    <name evidence="11" type="ORF">N7U62_22250</name>
</gene>
<evidence type="ECO:0000256" key="5">
    <source>
        <dbReference type="ARBA" id="ARBA00022840"/>
    </source>
</evidence>
<feature type="domain" description="GHMP kinase N-terminal" evidence="8">
    <location>
        <begin position="95"/>
        <end position="182"/>
    </location>
</feature>
<dbReference type="Pfam" id="PF10509">
    <property type="entry name" value="GalKase_gal_bdg"/>
    <property type="match status" value="1"/>
</dbReference>
<keyword evidence="5" id="KW-0067">ATP-binding</keyword>
<organism evidence="11 12">
    <name type="scientific">Reichenbachiella ulvae</name>
    <dbReference type="NCBI Taxonomy" id="2980104"/>
    <lineage>
        <taxon>Bacteria</taxon>
        <taxon>Pseudomonadati</taxon>
        <taxon>Bacteroidota</taxon>
        <taxon>Cytophagia</taxon>
        <taxon>Cytophagales</taxon>
        <taxon>Reichenbachiellaceae</taxon>
        <taxon>Reichenbachiella</taxon>
    </lineage>
</organism>
<dbReference type="PANTHER" id="PTHR10457">
    <property type="entry name" value="MEVALONATE KINASE/GALACTOKINASE"/>
    <property type="match status" value="1"/>
</dbReference>
<keyword evidence="2 11" id="KW-0808">Transferase</keyword>
<evidence type="ECO:0000259" key="9">
    <source>
        <dbReference type="Pfam" id="PF08544"/>
    </source>
</evidence>
<accession>A0ABT3D0U7</accession>
<dbReference type="PANTHER" id="PTHR10457:SF7">
    <property type="entry name" value="GALACTOKINASE-RELATED"/>
    <property type="match status" value="1"/>
</dbReference>
<dbReference type="PROSITE" id="PS00106">
    <property type="entry name" value="GALACTOKINASE"/>
    <property type="match status" value="1"/>
</dbReference>
<dbReference type="EMBL" id="JAOYOD010000001">
    <property type="protein sequence ID" value="MCV9389404.1"/>
    <property type="molecule type" value="Genomic_DNA"/>
</dbReference>
<dbReference type="SUPFAM" id="SSF55060">
    <property type="entry name" value="GHMP Kinase, C-terminal domain"/>
    <property type="match status" value="1"/>
</dbReference>
<name>A0ABT3D0U7_9BACT</name>
<dbReference type="Pfam" id="PF00288">
    <property type="entry name" value="GHMP_kinases_N"/>
    <property type="match status" value="1"/>
</dbReference>
<dbReference type="NCBIfam" id="TIGR00131">
    <property type="entry name" value="gal_kin"/>
    <property type="match status" value="1"/>
</dbReference>
<evidence type="ECO:0000256" key="4">
    <source>
        <dbReference type="ARBA" id="ARBA00022777"/>
    </source>
</evidence>
<dbReference type="Pfam" id="PF08544">
    <property type="entry name" value="GHMP_kinases_C"/>
    <property type="match status" value="1"/>
</dbReference>
<dbReference type="InterPro" id="IPR006203">
    <property type="entry name" value="GHMP_knse_ATP-bd_CS"/>
</dbReference>
<keyword evidence="4" id="KW-0418">Kinase</keyword>
<dbReference type="InterPro" id="IPR019741">
    <property type="entry name" value="Galactokinase_CS"/>
</dbReference>
<evidence type="ECO:0000256" key="2">
    <source>
        <dbReference type="ARBA" id="ARBA00022679"/>
    </source>
</evidence>
<feature type="domain" description="Galactokinase N-terminal" evidence="10">
    <location>
        <begin position="14"/>
        <end position="61"/>
    </location>
</feature>
<dbReference type="InterPro" id="IPR000705">
    <property type="entry name" value="Galactokinase"/>
</dbReference>
<feature type="domain" description="GHMP kinase C-terminal" evidence="9">
    <location>
        <begin position="285"/>
        <end position="367"/>
    </location>
</feature>
<dbReference type="GO" id="GO:0004335">
    <property type="term" value="F:galactokinase activity"/>
    <property type="evidence" value="ECO:0007669"/>
    <property type="project" value="UniProtKB-EC"/>
</dbReference>
<dbReference type="SUPFAM" id="SSF54211">
    <property type="entry name" value="Ribosomal protein S5 domain 2-like"/>
    <property type="match status" value="1"/>
</dbReference>
<dbReference type="Gene3D" id="3.30.230.10">
    <property type="match status" value="1"/>
</dbReference>
<evidence type="ECO:0000256" key="1">
    <source>
        <dbReference type="ARBA" id="ARBA00006566"/>
    </source>
</evidence>
<evidence type="ECO:0000256" key="6">
    <source>
        <dbReference type="ARBA" id="ARBA00023144"/>
    </source>
</evidence>
<dbReference type="Gene3D" id="3.30.70.890">
    <property type="entry name" value="GHMP kinase, C-terminal domain"/>
    <property type="match status" value="1"/>
</dbReference>
<comment type="caution">
    <text evidence="11">The sequence shown here is derived from an EMBL/GenBank/DDBJ whole genome shotgun (WGS) entry which is preliminary data.</text>
</comment>
<dbReference type="Proteomes" id="UP001300692">
    <property type="component" value="Unassembled WGS sequence"/>
</dbReference>
<dbReference type="InterPro" id="IPR020568">
    <property type="entry name" value="Ribosomal_Su5_D2-typ_SF"/>
</dbReference>
<dbReference type="PIRSF" id="PIRSF000530">
    <property type="entry name" value="Galactokinase"/>
    <property type="match status" value="1"/>
</dbReference>
<evidence type="ECO:0000313" key="12">
    <source>
        <dbReference type="Proteomes" id="UP001300692"/>
    </source>
</evidence>
<dbReference type="InterPro" id="IPR006206">
    <property type="entry name" value="Mevalonate/galactokinase"/>
</dbReference>